<gene>
    <name evidence="1" type="ordered locus">Desaci_3556</name>
</gene>
<organism evidence="1 2">
    <name type="scientific">Desulfosporosinus acidiphilus (strain DSM 22704 / JCM 16185 / SJ4)</name>
    <dbReference type="NCBI Taxonomy" id="646529"/>
    <lineage>
        <taxon>Bacteria</taxon>
        <taxon>Bacillati</taxon>
        <taxon>Bacillota</taxon>
        <taxon>Clostridia</taxon>
        <taxon>Eubacteriales</taxon>
        <taxon>Desulfitobacteriaceae</taxon>
        <taxon>Desulfosporosinus</taxon>
    </lineage>
</organism>
<evidence type="ECO:0000313" key="1">
    <source>
        <dbReference type="EMBL" id="AFM42437.1"/>
    </source>
</evidence>
<dbReference type="EMBL" id="CP003639">
    <property type="protein sequence ID" value="AFM42437.1"/>
    <property type="molecule type" value="Genomic_DNA"/>
</dbReference>
<keyword evidence="2" id="KW-1185">Reference proteome</keyword>
<protein>
    <submittedName>
        <fullName evidence="1">Uncharacterized protein</fullName>
    </submittedName>
</protein>
<dbReference type="Proteomes" id="UP000002892">
    <property type="component" value="Chromosome"/>
</dbReference>
<dbReference type="OrthoDB" id="1798796at2"/>
<proteinExistence type="predicted"/>
<dbReference type="STRING" id="646529.Desaci_3556"/>
<dbReference type="RefSeq" id="WP_014828425.1">
    <property type="nucleotide sequence ID" value="NC_018068.1"/>
</dbReference>
<name>I4D9G3_DESAJ</name>
<dbReference type="HOGENOM" id="CLU_2751288_0_0_9"/>
<accession>I4D9G3</accession>
<sequence>MTFLWCGLPWDEVRKDLESLGKPYAFQIARPRGKMETWGDLRVVRLREFEDHVDLILAHEKYSLCQHRPPNC</sequence>
<dbReference type="AlphaFoldDB" id="I4D9G3"/>
<evidence type="ECO:0000313" key="2">
    <source>
        <dbReference type="Proteomes" id="UP000002892"/>
    </source>
</evidence>
<dbReference type="KEGG" id="dai:Desaci_3556"/>
<reference evidence="1 2" key="1">
    <citation type="journal article" date="2012" name="J. Bacteriol.">
        <title>Complete genome sequences of Desulfosporosinus orientis DSM765T, Desulfosporosinus youngiae DSM17734T, Desulfosporosinus meridiei DSM13257T, and Desulfosporosinus acidiphilus DSM22704T.</title>
        <authorList>
            <person name="Pester M."/>
            <person name="Brambilla E."/>
            <person name="Alazard D."/>
            <person name="Rattei T."/>
            <person name="Weinmaier T."/>
            <person name="Han J."/>
            <person name="Lucas S."/>
            <person name="Lapidus A."/>
            <person name="Cheng J.F."/>
            <person name="Goodwin L."/>
            <person name="Pitluck S."/>
            <person name="Peters L."/>
            <person name="Ovchinnikova G."/>
            <person name="Teshima H."/>
            <person name="Detter J.C."/>
            <person name="Han C.S."/>
            <person name="Tapia R."/>
            <person name="Land M.L."/>
            <person name="Hauser L."/>
            <person name="Kyrpides N.C."/>
            <person name="Ivanova N.N."/>
            <person name="Pagani I."/>
            <person name="Huntmann M."/>
            <person name="Wei C.L."/>
            <person name="Davenport K.W."/>
            <person name="Daligault H."/>
            <person name="Chain P.S."/>
            <person name="Chen A."/>
            <person name="Mavromatis K."/>
            <person name="Markowitz V."/>
            <person name="Szeto E."/>
            <person name="Mikhailova N."/>
            <person name="Pati A."/>
            <person name="Wagner M."/>
            <person name="Woyke T."/>
            <person name="Ollivier B."/>
            <person name="Klenk H.P."/>
            <person name="Spring S."/>
            <person name="Loy A."/>
        </authorList>
    </citation>
    <scope>NUCLEOTIDE SEQUENCE [LARGE SCALE GENOMIC DNA]</scope>
    <source>
        <strain evidence="2">DSM 22704 / JCM 16185 / SJ4</strain>
    </source>
</reference>